<evidence type="ECO:0000256" key="2">
    <source>
        <dbReference type="ARBA" id="ARBA00022803"/>
    </source>
</evidence>
<dbReference type="EMBL" id="FZNY01000002">
    <property type="protein sequence ID" value="SNR75394.1"/>
    <property type="molecule type" value="Genomic_DNA"/>
</dbReference>
<evidence type="ECO:0000256" key="3">
    <source>
        <dbReference type="PROSITE-ProRule" id="PRU00339"/>
    </source>
</evidence>
<organism evidence="5 6">
    <name type="scientific">Dokdonia pacifica</name>
    <dbReference type="NCBI Taxonomy" id="1627892"/>
    <lineage>
        <taxon>Bacteria</taxon>
        <taxon>Pseudomonadati</taxon>
        <taxon>Bacteroidota</taxon>
        <taxon>Flavobacteriia</taxon>
        <taxon>Flavobacteriales</taxon>
        <taxon>Flavobacteriaceae</taxon>
        <taxon>Dokdonia</taxon>
    </lineage>
</organism>
<feature type="chain" id="PRO_5012714888" evidence="4">
    <location>
        <begin position="22"/>
        <end position="424"/>
    </location>
</feature>
<keyword evidence="1" id="KW-0677">Repeat</keyword>
<dbReference type="AlphaFoldDB" id="A0A238YXM9"/>
<dbReference type="Pfam" id="PF00515">
    <property type="entry name" value="TPR_1"/>
    <property type="match status" value="1"/>
</dbReference>
<dbReference type="Gene3D" id="1.25.40.10">
    <property type="entry name" value="Tetratricopeptide repeat domain"/>
    <property type="match status" value="2"/>
</dbReference>
<feature type="repeat" description="TPR" evidence="3">
    <location>
        <begin position="220"/>
        <end position="253"/>
    </location>
</feature>
<dbReference type="Proteomes" id="UP000198379">
    <property type="component" value="Unassembled WGS sequence"/>
</dbReference>
<name>A0A238YXM9_9FLAO</name>
<keyword evidence="4" id="KW-0732">Signal</keyword>
<keyword evidence="6" id="KW-1185">Reference proteome</keyword>
<reference evidence="5 6" key="1">
    <citation type="submission" date="2017-06" db="EMBL/GenBank/DDBJ databases">
        <authorList>
            <person name="Kim H.J."/>
            <person name="Triplett B.A."/>
        </authorList>
    </citation>
    <scope>NUCLEOTIDE SEQUENCE [LARGE SCALE GENOMIC DNA]</scope>
    <source>
        <strain evidence="5 6">DSM 25597</strain>
    </source>
</reference>
<gene>
    <name evidence="5" type="ORF">SAMN06265376_102411</name>
</gene>
<dbReference type="GO" id="GO:0035269">
    <property type="term" value="P:protein O-linked glycosylation via mannose"/>
    <property type="evidence" value="ECO:0007669"/>
    <property type="project" value="TreeGrafter"/>
</dbReference>
<dbReference type="InterPro" id="IPR011990">
    <property type="entry name" value="TPR-like_helical_dom_sf"/>
</dbReference>
<dbReference type="PROSITE" id="PS50005">
    <property type="entry name" value="TPR"/>
    <property type="match status" value="2"/>
</dbReference>
<dbReference type="PANTHER" id="PTHR44227:SF3">
    <property type="entry name" value="PROTEIN O-MANNOSYL-TRANSFERASE TMTC4"/>
    <property type="match status" value="1"/>
</dbReference>
<dbReference type="SUPFAM" id="SSF48452">
    <property type="entry name" value="TPR-like"/>
    <property type="match status" value="2"/>
</dbReference>
<dbReference type="PANTHER" id="PTHR44227">
    <property type="match status" value="1"/>
</dbReference>
<protein>
    <submittedName>
        <fullName evidence="5">Tetratricopeptide repeat-containing protein</fullName>
    </submittedName>
</protein>
<keyword evidence="2 3" id="KW-0802">TPR repeat</keyword>
<feature type="signal peptide" evidence="4">
    <location>
        <begin position="1"/>
        <end position="21"/>
    </location>
</feature>
<dbReference type="SMART" id="SM00028">
    <property type="entry name" value="TPR"/>
    <property type="match status" value="3"/>
</dbReference>
<dbReference type="InterPro" id="IPR052346">
    <property type="entry name" value="O-mannosyl-transferase_TMTC"/>
</dbReference>
<evidence type="ECO:0000256" key="1">
    <source>
        <dbReference type="ARBA" id="ARBA00022737"/>
    </source>
</evidence>
<proteinExistence type="predicted"/>
<sequence length="424" mass="47262">MKTKFLFVIALAFGVSAFAQKKEVKAIQKAIKGGSYGEAKNLVGAAEALIGSMDDKTKQSFLLAKAQAYLGVDNKNAADLKVAAATYNELKDTKYNAEAEAGISNVVVAMVNSAIEDQNTQNYTSASTKLADAYTYSKKDTIYLYYAASNSVNGKDYDSALKYYNQLTELKFSGIETLYYATSVETNEEESIPSKQERDLLVLGKTHINPTEKKSESKRGEIAKNIALIYMSQGKNEQALEAMTSARAENPDDLLLIRSEANIYLEMNQMDKYKETIKEVIEKDPNNPELYYNLGVGEDKLGNSEEARKYYEKAISLNQEYSAAYNNIGALILEDERAIVDEMNSLGTSNADYAKYDKLKEKRQNVYRDAAPYLEKALQYRSDDKGTARSLELARTLYGIYQQLGETSKADTMKAKIEILEEGN</sequence>
<dbReference type="GO" id="GO:0000030">
    <property type="term" value="F:mannosyltransferase activity"/>
    <property type="evidence" value="ECO:0007669"/>
    <property type="project" value="TreeGrafter"/>
</dbReference>
<dbReference type="OrthoDB" id="1149028at2"/>
<feature type="repeat" description="TPR" evidence="3">
    <location>
        <begin position="288"/>
        <end position="321"/>
    </location>
</feature>
<accession>A0A238YXM9</accession>
<evidence type="ECO:0000313" key="6">
    <source>
        <dbReference type="Proteomes" id="UP000198379"/>
    </source>
</evidence>
<evidence type="ECO:0000313" key="5">
    <source>
        <dbReference type="EMBL" id="SNR75394.1"/>
    </source>
</evidence>
<evidence type="ECO:0000256" key="4">
    <source>
        <dbReference type="SAM" id="SignalP"/>
    </source>
</evidence>
<dbReference type="RefSeq" id="WP_089371159.1">
    <property type="nucleotide sequence ID" value="NZ_BMEP01000001.1"/>
</dbReference>
<dbReference type="GO" id="GO:0030968">
    <property type="term" value="P:endoplasmic reticulum unfolded protein response"/>
    <property type="evidence" value="ECO:0007669"/>
    <property type="project" value="TreeGrafter"/>
</dbReference>
<dbReference type="InterPro" id="IPR019734">
    <property type="entry name" value="TPR_rpt"/>
</dbReference>